<name>A0A2M7VEU1_9BACT</name>
<sequence>MVPKSAKLKHYLIFNKLIHNLQETKMFYFLTLILALCLCYLLIIIVDKLTKTKPIQSLLNRDPKMSGLVIKNTAGLVIILFLFVAVSPIYFEYTNSFDSKIVLYSSDGKATIHGWPGVFCWESKDRFYNVMGTMRYSHAFQPISENPKLRKYRYSFSVAITNPIVFYNKYDKIIDSCTTQAVLNESKQQAMVWNIVEYYLYEFEEKFGKDVVQLYNPKSLVMQKQFKKLLETYINKIFSTDGVTITFHNFNLEMLQ</sequence>
<feature type="transmembrane region" description="Helical" evidence="1">
    <location>
        <begin position="68"/>
        <end position="91"/>
    </location>
</feature>
<reference evidence="3" key="1">
    <citation type="submission" date="2017-09" db="EMBL/GenBank/DDBJ databases">
        <title>Depth-based differentiation of microbial function through sediment-hosted aquifers and enrichment of novel symbionts in the deep terrestrial subsurface.</title>
        <authorList>
            <person name="Probst A.J."/>
            <person name="Ladd B."/>
            <person name="Jarett J.K."/>
            <person name="Geller-Mcgrath D.E."/>
            <person name="Sieber C.M.K."/>
            <person name="Emerson J.B."/>
            <person name="Anantharaman K."/>
            <person name="Thomas B.C."/>
            <person name="Malmstrom R."/>
            <person name="Stieglmeier M."/>
            <person name="Klingl A."/>
            <person name="Woyke T."/>
            <person name="Ryan C.M."/>
            <person name="Banfield J.F."/>
        </authorList>
    </citation>
    <scope>NUCLEOTIDE SEQUENCE [LARGE SCALE GENOMIC DNA]</scope>
</reference>
<gene>
    <name evidence="2" type="ORF">COX77_02825</name>
</gene>
<comment type="caution">
    <text evidence="2">The sequence shown here is derived from an EMBL/GenBank/DDBJ whole genome shotgun (WGS) entry which is preliminary data.</text>
</comment>
<keyword evidence="1" id="KW-0472">Membrane</keyword>
<dbReference type="AlphaFoldDB" id="A0A2M7VEU1"/>
<evidence type="ECO:0000313" key="2">
    <source>
        <dbReference type="EMBL" id="PIZ98989.1"/>
    </source>
</evidence>
<feature type="transmembrane region" description="Helical" evidence="1">
    <location>
        <begin position="26"/>
        <end position="47"/>
    </location>
</feature>
<dbReference type="Proteomes" id="UP000230405">
    <property type="component" value="Unassembled WGS sequence"/>
</dbReference>
<accession>A0A2M7VEU1</accession>
<evidence type="ECO:0000256" key="1">
    <source>
        <dbReference type="SAM" id="Phobius"/>
    </source>
</evidence>
<proteinExistence type="predicted"/>
<organism evidence="2 3">
    <name type="scientific">Candidatus Komeilibacteria bacterium CG_4_10_14_0_2_um_filter_37_10</name>
    <dbReference type="NCBI Taxonomy" id="1974470"/>
    <lineage>
        <taxon>Bacteria</taxon>
        <taxon>Candidatus Komeiliibacteriota</taxon>
    </lineage>
</organism>
<dbReference type="EMBL" id="PFPO01000052">
    <property type="protein sequence ID" value="PIZ98989.1"/>
    <property type="molecule type" value="Genomic_DNA"/>
</dbReference>
<protein>
    <submittedName>
        <fullName evidence="2">Uncharacterized protein</fullName>
    </submittedName>
</protein>
<keyword evidence="1" id="KW-0812">Transmembrane</keyword>
<evidence type="ECO:0000313" key="3">
    <source>
        <dbReference type="Proteomes" id="UP000230405"/>
    </source>
</evidence>
<keyword evidence="1" id="KW-1133">Transmembrane helix</keyword>